<feature type="transmembrane region" description="Helical" evidence="1">
    <location>
        <begin position="27"/>
        <end position="45"/>
    </location>
</feature>
<keyword evidence="1" id="KW-1133">Transmembrane helix</keyword>
<name>A0A553GU81_9PSED</name>
<comment type="caution">
    <text evidence="2">The sequence shown here is derived from an EMBL/GenBank/DDBJ whole genome shotgun (WGS) entry which is preliminary data.</text>
</comment>
<protein>
    <recommendedName>
        <fullName evidence="4">Prenyltransferase</fullName>
    </recommendedName>
</protein>
<proteinExistence type="predicted"/>
<feature type="transmembrane region" description="Helical" evidence="1">
    <location>
        <begin position="225"/>
        <end position="245"/>
    </location>
</feature>
<evidence type="ECO:0008006" key="4">
    <source>
        <dbReference type="Google" id="ProtNLM"/>
    </source>
</evidence>
<feature type="transmembrane region" description="Helical" evidence="1">
    <location>
        <begin position="186"/>
        <end position="204"/>
    </location>
</feature>
<dbReference type="AlphaFoldDB" id="A0A553GU81"/>
<accession>A0A553GU81</accession>
<feature type="transmembrane region" description="Helical" evidence="1">
    <location>
        <begin position="286"/>
        <end position="307"/>
    </location>
</feature>
<sequence length="308" mass="33547">MKTLSLTVSPAVRLKAFMDAVFSPRLYGTYALLWVLALEGSLAVLSPAGTWVPGALTAVRVLTVWLTLFYLRIVDEQKDLDYDRQHNPDRPLVRGAISVGELRLAMLFIGVLLALLNLVQGPWTPALLLADLAYALLLMAWERRSAWFAESLLVNLLATYPVQLLLSLYVALSLALAGTWAPGTQVGLLVAAFACAFLHLEFARKTAWQGAPGSRLYSERLGPRGSAVLALALALAAELLVLAAFARDPRGLGGEALLPWLALGFPLLGAWRFLGGRVPLWPKPLAFGFLLFFYAGLILQAVSRTFLH</sequence>
<keyword evidence="3" id="KW-1185">Reference proteome</keyword>
<dbReference type="RefSeq" id="WP_143490162.1">
    <property type="nucleotide sequence ID" value="NZ_VJOY01000022.1"/>
</dbReference>
<feature type="transmembrane region" description="Helical" evidence="1">
    <location>
        <begin position="92"/>
        <end position="116"/>
    </location>
</feature>
<evidence type="ECO:0000313" key="3">
    <source>
        <dbReference type="Proteomes" id="UP000315235"/>
    </source>
</evidence>
<feature type="transmembrane region" description="Helical" evidence="1">
    <location>
        <begin position="153"/>
        <end position="180"/>
    </location>
</feature>
<dbReference type="OrthoDB" id="508337at2"/>
<dbReference type="InterPro" id="IPR044878">
    <property type="entry name" value="UbiA_sf"/>
</dbReference>
<feature type="transmembrane region" description="Helical" evidence="1">
    <location>
        <begin position="122"/>
        <end position="141"/>
    </location>
</feature>
<feature type="transmembrane region" description="Helical" evidence="1">
    <location>
        <begin position="257"/>
        <end position="274"/>
    </location>
</feature>
<keyword evidence="1" id="KW-0812">Transmembrane</keyword>
<dbReference type="Gene3D" id="1.10.357.140">
    <property type="entry name" value="UbiA prenyltransferase"/>
    <property type="match status" value="1"/>
</dbReference>
<dbReference type="Proteomes" id="UP000315235">
    <property type="component" value="Unassembled WGS sequence"/>
</dbReference>
<evidence type="ECO:0000313" key="2">
    <source>
        <dbReference type="EMBL" id="TRX72996.1"/>
    </source>
</evidence>
<reference evidence="2 3" key="1">
    <citation type="submission" date="2019-07" db="EMBL/GenBank/DDBJ databases">
        <title>Pseudomonas mangiferae sp. nov., isolated from bark of mango tree in Thailand.</title>
        <authorList>
            <person name="Srisuk N."/>
            <person name="Anurat P."/>
        </authorList>
    </citation>
    <scope>NUCLEOTIDE SEQUENCE [LARGE SCALE GENOMIC DNA]</scope>
    <source>
        <strain evidence="2 3">DMKU_BBB3-04</strain>
    </source>
</reference>
<feature type="transmembrane region" description="Helical" evidence="1">
    <location>
        <begin position="51"/>
        <end position="71"/>
    </location>
</feature>
<organism evidence="2 3">
    <name type="scientific">Pseudomonas mangiferae</name>
    <dbReference type="NCBI Taxonomy" id="2593654"/>
    <lineage>
        <taxon>Bacteria</taxon>
        <taxon>Pseudomonadati</taxon>
        <taxon>Pseudomonadota</taxon>
        <taxon>Gammaproteobacteria</taxon>
        <taxon>Pseudomonadales</taxon>
        <taxon>Pseudomonadaceae</taxon>
        <taxon>Pseudomonas</taxon>
    </lineage>
</organism>
<evidence type="ECO:0000256" key="1">
    <source>
        <dbReference type="SAM" id="Phobius"/>
    </source>
</evidence>
<keyword evidence="1" id="KW-0472">Membrane</keyword>
<gene>
    <name evidence="2" type="ORF">FM069_19945</name>
</gene>
<dbReference type="EMBL" id="VJOY01000022">
    <property type="protein sequence ID" value="TRX72996.1"/>
    <property type="molecule type" value="Genomic_DNA"/>
</dbReference>